<dbReference type="AlphaFoldDB" id="A0AB74QDZ0"/>
<dbReference type="InterPro" id="IPR011335">
    <property type="entry name" value="Restrct_endonuc-II-like"/>
</dbReference>
<dbReference type="GO" id="GO:0016787">
    <property type="term" value="F:hydrolase activity"/>
    <property type="evidence" value="ECO:0007669"/>
    <property type="project" value="UniProtKB-KW"/>
</dbReference>
<feature type="coiled-coil region" evidence="2">
    <location>
        <begin position="244"/>
        <end position="271"/>
    </location>
</feature>
<dbReference type="RefSeq" id="WP_009903683.1">
    <property type="nucleotide sequence ID" value="NZ_BIPI01000008.1"/>
</dbReference>
<keyword evidence="4" id="KW-0540">Nuclease</keyword>
<evidence type="ECO:0000256" key="2">
    <source>
        <dbReference type="SAM" id="Coils"/>
    </source>
</evidence>
<comment type="caution">
    <text evidence="4">The sequence shown here is derived from an EMBL/GenBank/DDBJ whole genome shotgun (WGS) entry which is preliminary data.</text>
</comment>
<dbReference type="PANTHER" id="PTHR46609:SF6">
    <property type="entry name" value="EXONUCLEASE, PHAGE-TYPE_RECB, C-TERMINAL DOMAIN-CONTAINING PROTEIN-RELATED"/>
    <property type="match status" value="1"/>
</dbReference>
<gene>
    <name evidence="4" type="ORF">SAMEA1402399_02931</name>
</gene>
<keyword evidence="4" id="KW-0255">Endonuclease</keyword>
<dbReference type="InterPro" id="IPR017482">
    <property type="entry name" value="Lambda-type_endonuclease"/>
</dbReference>
<organism evidence="4 5">
    <name type="scientific">Clostridioides difficile</name>
    <name type="common">Peptoclostridium difficile</name>
    <dbReference type="NCBI Taxonomy" id="1496"/>
    <lineage>
        <taxon>Bacteria</taxon>
        <taxon>Bacillati</taxon>
        <taxon>Bacillota</taxon>
        <taxon>Clostridia</taxon>
        <taxon>Peptostreptococcales</taxon>
        <taxon>Peptostreptococcaceae</taxon>
        <taxon>Clostridioides</taxon>
    </lineage>
</organism>
<reference evidence="4 5" key="1">
    <citation type="submission" date="2019-02" db="EMBL/GenBank/DDBJ databases">
        <authorList>
            <consortium name="Pathogen Informatics"/>
        </authorList>
    </citation>
    <scope>NUCLEOTIDE SEQUENCE [LARGE SCALE GENOMIC DNA]</scope>
    <source>
        <strain evidence="5">clo34</strain>
    </source>
</reference>
<feature type="domain" description="YqaJ viral recombinase" evidence="3">
    <location>
        <begin position="26"/>
        <end position="158"/>
    </location>
</feature>
<dbReference type="PANTHER" id="PTHR46609">
    <property type="entry name" value="EXONUCLEASE, PHAGE-TYPE/RECB, C-TERMINAL DOMAIN-CONTAINING PROTEIN"/>
    <property type="match status" value="1"/>
</dbReference>
<keyword evidence="1" id="KW-0378">Hydrolase</keyword>
<protein>
    <submittedName>
        <fullName evidence="4">Phage-type endonuclease</fullName>
    </submittedName>
</protein>
<dbReference type="Gene3D" id="3.90.320.10">
    <property type="match status" value="1"/>
</dbReference>
<keyword evidence="2" id="KW-0175">Coiled coil</keyword>
<evidence type="ECO:0000313" key="5">
    <source>
        <dbReference type="Proteomes" id="UP000411588"/>
    </source>
</evidence>
<name>A0AB74QDZ0_CLODI</name>
<evidence type="ECO:0000259" key="3">
    <source>
        <dbReference type="Pfam" id="PF09588"/>
    </source>
</evidence>
<dbReference type="InterPro" id="IPR019080">
    <property type="entry name" value="YqaJ_viral_recombinase"/>
</dbReference>
<accession>A0AB74QDZ0</accession>
<dbReference type="InterPro" id="IPR011604">
    <property type="entry name" value="PDDEXK-like_dom_sf"/>
</dbReference>
<dbReference type="SUPFAM" id="SSF52980">
    <property type="entry name" value="Restriction endonuclease-like"/>
    <property type="match status" value="1"/>
</dbReference>
<proteinExistence type="predicted"/>
<dbReference type="NCBIfam" id="TIGR03033">
    <property type="entry name" value="phage_rel_nuc"/>
    <property type="match status" value="1"/>
</dbReference>
<dbReference type="InterPro" id="IPR051703">
    <property type="entry name" value="NF-kappa-B_Signaling_Reg"/>
</dbReference>
<dbReference type="EMBL" id="CAADAN010000012">
    <property type="protein sequence ID" value="VFD34119.1"/>
    <property type="molecule type" value="Genomic_DNA"/>
</dbReference>
<evidence type="ECO:0000313" key="4">
    <source>
        <dbReference type="EMBL" id="VFD34119.1"/>
    </source>
</evidence>
<sequence>MNKISSRRKYLDAFIVTDTKNIDKIDWLKNRQLGIGGSDASAVAGLNPWKTSVQVYIEKKEEIPIETKSFRMELGNRLEGLVAELFTEETGLKVRNVNGMLKNEKYPFAIANIDRAIVGEKAFLECKTTNSFSIKEWENGVPLHYEIQCLHYMAVTGATHCYIAALLGNEKFVWHKINRDNEVIKNLMKIESEFWEENVLKDILPIPDGSDAYSEFLKTRYKNSVKEKIELNLLEDGISKLKRYDDIVLQMKELKGEKQLIEQEIQSEMREFELATLGGRIITWKGATKRSIDTKRLREEMPDIAEKYTNISSYRTFKIK</sequence>
<dbReference type="Proteomes" id="UP000411588">
    <property type="component" value="Unassembled WGS sequence"/>
</dbReference>
<evidence type="ECO:0000256" key="1">
    <source>
        <dbReference type="ARBA" id="ARBA00022801"/>
    </source>
</evidence>
<dbReference type="Pfam" id="PF09588">
    <property type="entry name" value="YqaJ"/>
    <property type="match status" value="1"/>
</dbReference>
<dbReference type="GO" id="GO:0004519">
    <property type="term" value="F:endonuclease activity"/>
    <property type="evidence" value="ECO:0007669"/>
    <property type="project" value="UniProtKB-KW"/>
</dbReference>